<accession>A0A317PQB9</accession>
<keyword evidence="3" id="KW-1185">Reference proteome</keyword>
<organism evidence="2 3">
    <name type="scientific">Hoeflea marina</name>
    <dbReference type="NCBI Taxonomy" id="274592"/>
    <lineage>
        <taxon>Bacteria</taxon>
        <taxon>Pseudomonadati</taxon>
        <taxon>Pseudomonadota</taxon>
        <taxon>Alphaproteobacteria</taxon>
        <taxon>Hyphomicrobiales</taxon>
        <taxon>Rhizobiaceae</taxon>
        <taxon>Hoeflea</taxon>
    </lineage>
</organism>
<proteinExistence type="predicted"/>
<evidence type="ECO:0000256" key="1">
    <source>
        <dbReference type="SAM" id="Phobius"/>
    </source>
</evidence>
<keyword evidence="1" id="KW-0472">Membrane</keyword>
<name>A0A317PQB9_9HYPH</name>
<dbReference type="AlphaFoldDB" id="A0A317PQB9"/>
<evidence type="ECO:0000313" key="2">
    <source>
        <dbReference type="EMBL" id="PWW03653.1"/>
    </source>
</evidence>
<dbReference type="EMBL" id="QGTR01000001">
    <property type="protein sequence ID" value="PWW03653.1"/>
    <property type="molecule type" value="Genomic_DNA"/>
</dbReference>
<dbReference type="Proteomes" id="UP000246352">
    <property type="component" value="Unassembled WGS sequence"/>
</dbReference>
<feature type="transmembrane region" description="Helical" evidence="1">
    <location>
        <begin position="12"/>
        <end position="31"/>
    </location>
</feature>
<sequence>MNDTAQKSCWGITARAVIGFTGILVLAYLFGGI</sequence>
<evidence type="ECO:0000313" key="3">
    <source>
        <dbReference type="Proteomes" id="UP000246352"/>
    </source>
</evidence>
<keyword evidence="1" id="KW-0812">Transmembrane</keyword>
<reference evidence="2 3" key="1">
    <citation type="submission" date="2018-05" db="EMBL/GenBank/DDBJ databases">
        <title>Genomic Encyclopedia of Type Strains, Phase IV (KMG-IV): sequencing the most valuable type-strain genomes for metagenomic binning, comparative biology and taxonomic classification.</title>
        <authorList>
            <person name="Goeker M."/>
        </authorList>
    </citation>
    <scope>NUCLEOTIDE SEQUENCE [LARGE SCALE GENOMIC DNA]</scope>
    <source>
        <strain evidence="2 3">DSM 16791</strain>
    </source>
</reference>
<keyword evidence="1" id="KW-1133">Transmembrane helix</keyword>
<comment type="caution">
    <text evidence="2">The sequence shown here is derived from an EMBL/GenBank/DDBJ whole genome shotgun (WGS) entry which is preliminary data.</text>
</comment>
<gene>
    <name evidence="2" type="ORF">DFR52_101339</name>
</gene>
<protein>
    <submittedName>
        <fullName evidence="2">Uncharacterized protein</fullName>
    </submittedName>
</protein>